<organism evidence="1 2">
    <name type="scientific">Novymonas esmeraldas</name>
    <dbReference type="NCBI Taxonomy" id="1808958"/>
    <lineage>
        <taxon>Eukaryota</taxon>
        <taxon>Discoba</taxon>
        <taxon>Euglenozoa</taxon>
        <taxon>Kinetoplastea</taxon>
        <taxon>Metakinetoplastina</taxon>
        <taxon>Trypanosomatida</taxon>
        <taxon>Trypanosomatidae</taxon>
        <taxon>Novymonas</taxon>
    </lineage>
</organism>
<gene>
    <name evidence="1" type="ORF">NESM_000366400</name>
</gene>
<proteinExistence type="predicted"/>
<keyword evidence="2" id="KW-1185">Reference proteome</keyword>
<protein>
    <submittedName>
        <fullName evidence="1">Uncharacterized protein</fullName>
    </submittedName>
</protein>
<evidence type="ECO:0000313" key="1">
    <source>
        <dbReference type="EMBL" id="KAK7194495.1"/>
    </source>
</evidence>
<dbReference type="EMBL" id="JAECZO010000037">
    <property type="protein sequence ID" value="KAK7194495.1"/>
    <property type="molecule type" value="Genomic_DNA"/>
</dbReference>
<sequence length="110" mass="13134">MLRRTARVLFNSFERGWKEKTVSPHDRRGRFNLDEAAAELQLDEAYVASLYKPLHYTYAMKGQRYPGEQGRSSRPGSLTASRDRMFPLYRRNYKLDRELRVLNYRRISTE</sequence>
<dbReference type="AlphaFoldDB" id="A0AAW0ENL1"/>
<dbReference type="Proteomes" id="UP001430356">
    <property type="component" value="Unassembled WGS sequence"/>
</dbReference>
<accession>A0AAW0ENL1</accession>
<reference evidence="1 2" key="1">
    <citation type="journal article" date="2021" name="MBio">
        <title>A New Model Trypanosomatid, Novymonas esmeraldas: Genomic Perception of Its 'Candidatus Pandoraea novymonadis' Endosymbiont.</title>
        <authorList>
            <person name="Zakharova A."/>
            <person name="Saura A."/>
            <person name="Butenko A."/>
            <person name="Podesvova L."/>
            <person name="Warmusova S."/>
            <person name="Kostygov A.Y."/>
            <person name="Nenarokova A."/>
            <person name="Lukes J."/>
            <person name="Opperdoes F.R."/>
            <person name="Yurchenko V."/>
        </authorList>
    </citation>
    <scope>NUCLEOTIDE SEQUENCE [LARGE SCALE GENOMIC DNA]</scope>
    <source>
        <strain evidence="1 2">E262AT.01</strain>
    </source>
</reference>
<name>A0AAW0ENL1_9TRYP</name>
<evidence type="ECO:0000313" key="2">
    <source>
        <dbReference type="Proteomes" id="UP001430356"/>
    </source>
</evidence>
<comment type="caution">
    <text evidence="1">The sequence shown here is derived from an EMBL/GenBank/DDBJ whole genome shotgun (WGS) entry which is preliminary data.</text>
</comment>